<proteinExistence type="predicted"/>
<dbReference type="InterPro" id="IPR018114">
    <property type="entry name" value="TRYPSIN_HIS"/>
</dbReference>
<dbReference type="RefSeq" id="XP_026736688.1">
    <property type="nucleotide sequence ID" value="XM_026880887.1"/>
</dbReference>
<dbReference type="GO" id="GO:0006508">
    <property type="term" value="P:proteolysis"/>
    <property type="evidence" value="ECO:0007669"/>
    <property type="project" value="InterPro"/>
</dbReference>
<dbReference type="PANTHER" id="PTHR24260:SF132">
    <property type="entry name" value="PEPTIDASE S1 DOMAIN-CONTAINING PROTEIN"/>
    <property type="match status" value="1"/>
</dbReference>
<dbReference type="GeneID" id="113500179"/>
<accession>A0A7E5W7P0</accession>
<dbReference type="AlphaFoldDB" id="A0A7E5W7P0"/>
<dbReference type="Pfam" id="PF00089">
    <property type="entry name" value="Trypsin"/>
    <property type="match status" value="1"/>
</dbReference>
<dbReference type="InParanoid" id="A0A7E5W7P0"/>
<sequence>MKRTTIGLIVVIALIFFAIMLVCVQVTKNVNETEGLSEGCQQDGRRHVIALNEHHLHNSSMLVAERFPYVAAITRNASTLWPFSCFACVVLSRWIVTAAHCRHSGSHHRVILFHDFAFNQSYTFPIQLWRIHEKYNTSHPSPKYDIAAARLNLDEYPYVLKPAVFDESEAIHVEASIWKTVSTMDKRLYLTNHFERYYLKIVNSDRCFETFGIVLDESLICVDMSNYDSCFVHEFGPIFSEEKLVGILAVKPQDCDTKLSIFTNISYYTNWILRTTHEG</sequence>
<dbReference type="PROSITE" id="PS50240">
    <property type="entry name" value="TRYPSIN_DOM"/>
    <property type="match status" value="1"/>
</dbReference>
<feature type="transmembrane region" description="Helical" evidence="1">
    <location>
        <begin position="7"/>
        <end position="27"/>
    </location>
</feature>
<dbReference type="Proteomes" id="UP000322000">
    <property type="component" value="Chromosome 13"/>
</dbReference>
<evidence type="ECO:0000256" key="1">
    <source>
        <dbReference type="SAM" id="Phobius"/>
    </source>
</evidence>
<dbReference type="GO" id="GO:0004252">
    <property type="term" value="F:serine-type endopeptidase activity"/>
    <property type="evidence" value="ECO:0007669"/>
    <property type="project" value="InterPro"/>
</dbReference>
<protein>
    <submittedName>
        <fullName evidence="4">Chymotrypsin-like protease CTRL-1 isoform X1</fullName>
    </submittedName>
</protein>
<feature type="domain" description="Peptidase S1" evidence="2">
    <location>
        <begin position="56"/>
        <end position="277"/>
    </location>
</feature>
<name>A0A7E5W7P0_TRINI</name>
<evidence type="ECO:0000313" key="3">
    <source>
        <dbReference type="Proteomes" id="UP000322000"/>
    </source>
</evidence>
<dbReference type="PROSITE" id="PS00134">
    <property type="entry name" value="TRYPSIN_HIS"/>
    <property type="match status" value="1"/>
</dbReference>
<dbReference type="InterPro" id="IPR001254">
    <property type="entry name" value="Trypsin_dom"/>
</dbReference>
<keyword evidence="1" id="KW-0812">Transmembrane</keyword>
<dbReference type="SUPFAM" id="SSF50494">
    <property type="entry name" value="Trypsin-like serine proteases"/>
    <property type="match status" value="1"/>
</dbReference>
<keyword evidence="1" id="KW-0472">Membrane</keyword>
<evidence type="ECO:0000259" key="2">
    <source>
        <dbReference type="PROSITE" id="PS50240"/>
    </source>
</evidence>
<dbReference type="InterPro" id="IPR009003">
    <property type="entry name" value="Peptidase_S1_PA"/>
</dbReference>
<evidence type="ECO:0000313" key="4">
    <source>
        <dbReference type="RefSeq" id="XP_026736688.1"/>
    </source>
</evidence>
<dbReference type="OrthoDB" id="7265343at2759"/>
<dbReference type="SMART" id="SM00020">
    <property type="entry name" value="Tryp_SPc"/>
    <property type="match status" value="1"/>
</dbReference>
<gene>
    <name evidence="4" type="primary">LOC113500179</name>
</gene>
<keyword evidence="3" id="KW-1185">Reference proteome</keyword>
<dbReference type="InterPro" id="IPR043504">
    <property type="entry name" value="Peptidase_S1_PA_chymotrypsin"/>
</dbReference>
<dbReference type="PANTHER" id="PTHR24260">
    <property type="match status" value="1"/>
</dbReference>
<keyword evidence="1" id="KW-1133">Transmembrane helix</keyword>
<dbReference type="KEGG" id="tnl:113500179"/>
<dbReference type="Gene3D" id="2.40.10.10">
    <property type="entry name" value="Trypsin-like serine proteases"/>
    <property type="match status" value="2"/>
</dbReference>
<organism evidence="3 4">
    <name type="scientific">Trichoplusia ni</name>
    <name type="common">Cabbage looper</name>
    <dbReference type="NCBI Taxonomy" id="7111"/>
    <lineage>
        <taxon>Eukaryota</taxon>
        <taxon>Metazoa</taxon>
        <taxon>Ecdysozoa</taxon>
        <taxon>Arthropoda</taxon>
        <taxon>Hexapoda</taxon>
        <taxon>Insecta</taxon>
        <taxon>Pterygota</taxon>
        <taxon>Neoptera</taxon>
        <taxon>Endopterygota</taxon>
        <taxon>Lepidoptera</taxon>
        <taxon>Glossata</taxon>
        <taxon>Ditrysia</taxon>
        <taxon>Noctuoidea</taxon>
        <taxon>Noctuidae</taxon>
        <taxon>Plusiinae</taxon>
        <taxon>Trichoplusia</taxon>
    </lineage>
</organism>
<dbReference type="InterPro" id="IPR051333">
    <property type="entry name" value="CLIP_Serine_Protease"/>
</dbReference>
<reference evidence="4" key="1">
    <citation type="submission" date="2025-08" db="UniProtKB">
        <authorList>
            <consortium name="RefSeq"/>
        </authorList>
    </citation>
    <scope>IDENTIFICATION</scope>
</reference>